<dbReference type="PRINTS" id="PR00838">
    <property type="entry name" value="V5ALLERGEN"/>
</dbReference>
<keyword evidence="3" id="KW-1185">Reference proteome</keyword>
<protein>
    <submittedName>
        <fullName evidence="4">SCP domain-containing protein</fullName>
    </submittedName>
</protein>
<dbReference type="InterPro" id="IPR002413">
    <property type="entry name" value="V5_allergen-like"/>
</dbReference>
<dbReference type="InterPro" id="IPR018244">
    <property type="entry name" value="Allrgn_V5/Tpx1_CS"/>
</dbReference>
<evidence type="ECO:0000313" key="2">
    <source>
        <dbReference type="EMBL" id="VDM18336.1"/>
    </source>
</evidence>
<evidence type="ECO:0000259" key="1">
    <source>
        <dbReference type="SMART" id="SM00198"/>
    </source>
</evidence>
<dbReference type="InterPro" id="IPR035940">
    <property type="entry name" value="CAP_sf"/>
</dbReference>
<dbReference type="PROSITE" id="PS01009">
    <property type="entry name" value="CRISP_1"/>
    <property type="match status" value="1"/>
</dbReference>
<reference evidence="4" key="1">
    <citation type="submission" date="2017-02" db="UniProtKB">
        <authorList>
            <consortium name="WormBaseParasite"/>
        </authorList>
    </citation>
    <scope>IDENTIFICATION</scope>
</reference>
<dbReference type="WBParaSite" id="TTAC_0000166001-mRNA-1">
    <property type="protein sequence ID" value="TTAC_0000166001-mRNA-1"/>
    <property type="gene ID" value="TTAC_0000166001"/>
</dbReference>
<sequence length="296" mass="33479">MGFVGGRRAFGQYRFYLKVVSPNPPRDGRDSIPHHTSGLHGRWRSKELANCRHILGRPSVHHYLLVLQSVVGVLVTVCSLTVLLSASIVCPLPTDVERAQMLEAHLVVREKVYPPASNMLLMEYSSELEALADRWASRCKFEHPDDRYYPEYKGLGQNIALVGGAKPSFTEAVCGWKDEVKDYDYFSGTCNGVCGHYTQMVWASSNLVGCAMRQCDYMEPSWSNPQYFTVCQYKPAGNIYGEKPYEYGASCSKCPDGYSCFRNQCIKRPTCKNVQPTMRLKKPEDRVLPECKVFTK</sequence>
<organism evidence="4">
    <name type="scientific">Hydatigena taeniaeformis</name>
    <name type="common">Feline tapeworm</name>
    <name type="synonym">Taenia taeniaeformis</name>
    <dbReference type="NCBI Taxonomy" id="6205"/>
    <lineage>
        <taxon>Eukaryota</taxon>
        <taxon>Metazoa</taxon>
        <taxon>Spiralia</taxon>
        <taxon>Lophotrochozoa</taxon>
        <taxon>Platyhelminthes</taxon>
        <taxon>Cestoda</taxon>
        <taxon>Eucestoda</taxon>
        <taxon>Cyclophyllidea</taxon>
        <taxon>Taeniidae</taxon>
        <taxon>Hydatigera</taxon>
    </lineage>
</organism>
<feature type="domain" description="SCP" evidence="1">
    <location>
        <begin position="96"/>
        <end position="241"/>
    </location>
</feature>
<dbReference type="SUPFAM" id="SSF55797">
    <property type="entry name" value="PR-1-like"/>
    <property type="match status" value="1"/>
</dbReference>
<dbReference type="AlphaFoldDB" id="A0A0R3WLM2"/>
<dbReference type="PANTHER" id="PTHR10334">
    <property type="entry name" value="CYSTEINE-RICH SECRETORY PROTEIN-RELATED"/>
    <property type="match status" value="1"/>
</dbReference>
<gene>
    <name evidence="2" type="ORF">TTAC_LOCUS1647</name>
</gene>
<evidence type="ECO:0000313" key="3">
    <source>
        <dbReference type="Proteomes" id="UP000274429"/>
    </source>
</evidence>
<dbReference type="SMART" id="SM00198">
    <property type="entry name" value="SCP"/>
    <property type="match status" value="1"/>
</dbReference>
<dbReference type="Proteomes" id="UP000274429">
    <property type="component" value="Unassembled WGS sequence"/>
</dbReference>
<name>A0A0R3WLM2_HYDTA</name>
<dbReference type="Gene3D" id="3.40.33.10">
    <property type="entry name" value="CAP"/>
    <property type="match status" value="1"/>
</dbReference>
<reference evidence="2 3" key="2">
    <citation type="submission" date="2018-11" db="EMBL/GenBank/DDBJ databases">
        <authorList>
            <consortium name="Pathogen Informatics"/>
        </authorList>
    </citation>
    <scope>NUCLEOTIDE SEQUENCE [LARGE SCALE GENOMIC DNA]</scope>
</reference>
<dbReference type="GO" id="GO:0005576">
    <property type="term" value="C:extracellular region"/>
    <property type="evidence" value="ECO:0007669"/>
    <property type="project" value="InterPro"/>
</dbReference>
<dbReference type="OrthoDB" id="674273at2759"/>
<dbReference type="EMBL" id="UYWX01000427">
    <property type="protein sequence ID" value="VDM18336.1"/>
    <property type="molecule type" value="Genomic_DNA"/>
</dbReference>
<evidence type="ECO:0000313" key="4">
    <source>
        <dbReference type="WBParaSite" id="TTAC_0000166001-mRNA-1"/>
    </source>
</evidence>
<dbReference type="PRINTS" id="PR00837">
    <property type="entry name" value="V5TPXLIKE"/>
</dbReference>
<dbReference type="InterPro" id="IPR014044">
    <property type="entry name" value="CAP_dom"/>
</dbReference>
<accession>A0A0R3WLM2</accession>
<dbReference type="Pfam" id="PF00188">
    <property type="entry name" value="CAP"/>
    <property type="match status" value="1"/>
</dbReference>
<dbReference type="InterPro" id="IPR001283">
    <property type="entry name" value="CRISP-related"/>
</dbReference>
<proteinExistence type="predicted"/>